<accession>A0A146MFH3</accession>
<sequence>IYLPFSIEKPLAARWAPNPSWITPLARLRQVLLESLARLHLYACLPRASVTRLNRTRMISRRSMDERNVSTSSERALNFPNPRPLTIIFRREIKACFSKAH</sequence>
<dbReference type="EMBL" id="GDHC01000145">
    <property type="protein sequence ID" value="JAQ18484.1"/>
    <property type="molecule type" value="Transcribed_RNA"/>
</dbReference>
<name>A0A146MFH3_LYGHE</name>
<protein>
    <submittedName>
        <fullName evidence="1">Uncharacterized protein</fullName>
    </submittedName>
</protein>
<gene>
    <name evidence="1" type="ORF">g.33460</name>
</gene>
<organism evidence="1">
    <name type="scientific">Lygus hesperus</name>
    <name type="common">Western plant bug</name>
    <dbReference type="NCBI Taxonomy" id="30085"/>
    <lineage>
        <taxon>Eukaryota</taxon>
        <taxon>Metazoa</taxon>
        <taxon>Ecdysozoa</taxon>
        <taxon>Arthropoda</taxon>
        <taxon>Hexapoda</taxon>
        <taxon>Insecta</taxon>
        <taxon>Pterygota</taxon>
        <taxon>Neoptera</taxon>
        <taxon>Paraneoptera</taxon>
        <taxon>Hemiptera</taxon>
        <taxon>Heteroptera</taxon>
        <taxon>Panheteroptera</taxon>
        <taxon>Cimicomorpha</taxon>
        <taxon>Miridae</taxon>
        <taxon>Mirini</taxon>
        <taxon>Lygus</taxon>
    </lineage>
</organism>
<dbReference type="AlphaFoldDB" id="A0A146MFH3"/>
<reference evidence="1" key="1">
    <citation type="journal article" date="2016" name="Gigascience">
        <title>De novo construction of an expanded transcriptome assembly for the western tarnished plant bug, Lygus hesperus.</title>
        <authorList>
            <person name="Tassone E.E."/>
            <person name="Geib S.M."/>
            <person name="Hall B."/>
            <person name="Fabrick J.A."/>
            <person name="Brent C.S."/>
            <person name="Hull J.J."/>
        </authorList>
    </citation>
    <scope>NUCLEOTIDE SEQUENCE</scope>
</reference>
<proteinExistence type="predicted"/>
<evidence type="ECO:0000313" key="1">
    <source>
        <dbReference type="EMBL" id="JAQ18484.1"/>
    </source>
</evidence>
<feature type="non-terminal residue" evidence="1">
    <location>
        <position position="1"/>
    </location>
</feature>